<keyword evidence="1" id="KW-0472">Membrane</keyword>
<organism evidence="2 3">
    <name type="scientific">Actinomadura harenae</name>
    <dbReference type="NCBI Taxonomy" id="2483351"/>
    <lineage>
        <taxon>Bacteria</taxon>
        <taxon>Bacillati</taxon>
        <taxon>Actinomycetota</taxon>
        <taxon>Actinomycetes</taxon>
        <taxon>Streptosporangiales</taxon>
        <taxon>Thermomonosporaceae</taxon>
        <taxon>Actinomadura</taxon>
    </lineage>
</organism>
<dbReference type="Gene3D" id="1.10.510.10">
    <property type="entry name" value="Transferase(Phosphotransferase) domain 1"/>
    <property type="match status" value="1"/>
</dbReference>
<feature type="transmembrane region" description="Helical" evidence="1">
    <location>
        <begin position="398"/>
        <end position="420"/>
    </location>
</feature>
<evidence type="ECO:0000313" key="2">
    <source>
        <dbReference type="EMBL" id="RMI43831.1"/>
    </source>
</evidence>
<evidence type="ECO:0008006" key="4">
    <source>
        <dbReference type="Google" id="ProtNLM"/>
    </source>
</evidence>
<keyword evidence="3" id="KW-1185">Reference proteome</keyword>
<reference evidence="2 3" key="1">
    <citation type="submission" date="2018-10" db="EMBL/GenBank/DDBJ databases">
        <title>Isolation from soil.</title>
        <authorList>
            <person name="Hu J."/>
        </authorList>
    </citation>
    <scope>NUCLEOTIDE SEQUENCE [LARGE SCALE GENOMIC DNA]</scope>
    <source>
        <strain evidence="2 3">NEAU-Ht49</strain>
    </source>
</reference>
<sequence>MSGETSHQEHIGPYRLLSRLDWPSGVVHRAADASGRDVAIRMLPPGADLDVARMRAVLSPYVVDVLDGDPGARPPYVVSRLVPGRPLAETVAGDGPLRGATLRSLAVALAKAVAAIHRAGLGHGSLGPRSVLVVDGAPVVVDFGLVADPEGPAGDVRAWAETVLFAATGREGASLEAPGVPDALRGLLRAATTMDLSARPNAEELVAAASALDLGPAPEVPAPAPYPEAPATGGFPAVMSGTGGYAMPTLEGTGGFPTPTLEGTGGFPMPTLEGTGGFAVPAMDTGGFPMPAPIGTGGFPGPAATPDVATAAPPRAYENDAAVGSGRHAGTADVHELAVVRGWARLLAVLVIVIAGCVAVMMPVVGLTVSALAVTLLRLTRARGAFGRVEALGRTILSLPYAAVFAVGVPLMVVGVAAVGLELSTLGASALGAGAGTIALWTAPGAGGARRALESAFEPLAWRPGTVAVAGLVLGVLTLAGLVAAMSFTPSFAPLYGLQSSLEATLSRFQNSLR</sequence>
<dbReference type="SUPFAM" id="SSF56112">
    <property type="entry name" value="Protein kinase-like (PK-like)"/>
    <property type="match status" value="1"/>
</dbReference>
<dbReference type="EMBL" id="RFFG01000023">
    <property type="protein sequence ID" value="RMI43831.1"/>
    <property type="molecule type" value="Genomic_DNA"/>
</dbReference>
<feature type="transmembrane region" description="Helical" evidence="1">
    <location>
        <begin position="426"/>
        <end position="446"/>
    </location>
</feature>
<dbReference type="RefSeq" id="WP_122195055.1">
    <property type="nucleotide sequence ID" value="NZ_JBHSKC010000018.1"/>
</dbReference>
<dbReference type="OrthoDB" id="9762169at2"/>
<dbReference type="AlphaFoldDB" id="A0A3M2M2G9"/>
<evidence type="ECO:0000313" key="3">
    <source>
        <dbReference type="Proteomes" id="UP000282674"/>
    </source>
</evidence>
<evidence type="ECO:0000256" key="1">
    <source>
        <dbReference type="SAM" id="Phobius"/>
    </source>
</evidence>
<keyword evidence="1" id="KW-0812">Transmembrane</keyword>
<dbReference type="Proteomes" id="UP000282674">
    <property type="component" value="Unassembled WGS sequence"/>
</dbReference>
<name>A0A3M2M2G9_9ACTN</name>
<feature type="transmembrane region" description="Helical" evidence="1">
    <location>
        <begin position="467"/>
        <end position="488"/>
    </location>
</feature>
<proteinExistence type="predicted"/>
<keyword evidence="1" id="KW-1133">Transmembrane helix</keyword>
<comment type="caution">
    <text evidence="2">The sequence shown here is derived from an EMBL/GenBank/DDBJ whole genome shotgun (WGS) entry which is preliminary data.</text>
</comment>
<dbReference type="InterPro" id="IPR011009">
    <property type="entry name" value="Kinase-like_dom_sf"/>
</dbReference>
<gene>
    <name evidence="2" type="ORF">EBO15_15325</name>
</gene>
<feature type="transmembrane region" description="Helical" evidence="1">
    <location>
        <begin position="346"/>
        <end position="377"/>
    </location>
</feature>
<protein>
    <recommendedName>
        <fullName evidence="4">Protein kinase domain-containing protein</fullName>
    </recommendedName>
</protein>
<accession>A0A3M2M2G9</accession>